<protein>
    <recommendedName>
        <fullName evidence="3">Toxin</fullName>
    </recommendedName>
</protein>
<dbReference type="GeneID" id="1459670"/>
<dbReference type="Proteomes" id="UP000646844">
    <property type="component" value="Unassembled WGS sequence"/>
</dbReference>
<sequence>MLAFSPHVERHKNDISAYLKKLNCNVDPFSEEILYFLERIRGIPQIPNQRLGETERWRIILHFQCCAKIRYVIARRGDELILVTAHPDPDAEKCVEIT</sequence>
<comment type="caution">
    <text evidence="1">The sequence shown here is derived from an EMBL/GenBank/DDBJ whole genome shotgun (WGS) entry which is preliminary data.</text>
</comment>
<gene>
    <name evidence="1" type="ORF">HA332_03615</name>
</gene>
<evidence type="ECO:0000313" key="1">
    <source>
        <dbReference type="EMBL" id="HII73473.1"/>
    </source>
</evidence>
<dbReference type="OMA" id="CAKIRYV"/>
<reference evidence="1" key="1">
    <citation type="journal article" date="2020" name="bioRxiv">
        <title>A rank-normalized archaeal taxonomy based on genome phylogeny resolves widespread incomplete and uneven classifications.</title>
        <authorList>
            <person name="Rinke C."/>
            <person name="Chuvochina M."/>
            <person name="Mussig A.J."/>
            <person name="Chaumeil P.-A."/>
            <person name="Waite D.W."/>
            <person name="Whitman W.B."/>
            <person name="Parks D.H."/>
            <person name="Hugenholtz P."/>
        </authorList>
    </citation>
    <scope>NUCLEOTIDE SEQUENCE</scope>
    <source>
        <strain evidence="1">UBA8838</strain>
    </source>
</reference>
<proteinExistence type="predicted"/>
<dbReference type="AlphaFoldDB" id="A0A832WDY6"/>
<organism evidence="1 2">
    <name type="scientific">Sulfurisphaera tokodaii</name>
    <dbReference type="NCBI Taxonomy" id="111955"/>
    <lineage>
        <taxon>Archaea</taxon>
        <taxon>Thermoproteota</taxon>
        <taxon>Thermoprotei</taxon>
        <taxon>Sulfolobales</taxon>
        <taxon>Sulfolobaceae</taxon>
        <taxon>Sulfurisphaera</taxon>
    </lineage>
</organism>
<dbReference type="RefSeq" id="WP_052846614.1">
    <property type="nucleotide sequence ID" value="NZ_BAABQO010000006.1"/>
</dbReference>
<evidence type="ECO:0000313" key="2">
    <source>
        <dbReference type="Proteomes" id="UP000646844"/>
    </source>
</evidence>
<accession>A0A832WDY6</accession>
<dbReference type="EMBL" id="DUJO01000019">
    <property type="protein sequence ID" value="HII73473.1"/>
    <property type="molecule type" value="Genomic_DNA"/>
</dbReference>
<name>A0A832WDY6_9CREN</name>
<evidence type="ECO:0008006" key="3">
    <source>
        <dbReference type="Google" id="ProtNLM"/>
    </source>
</evidence>